<feature type="compositionally biased region" description="Polar residues" evidence="3">
    <location>
        <begin position="54"/>
        <end position="72"/>
    </location>
</feature>
<feature type="signal peptide" evidence="4">
    <location>
        <begin position="1"/>
        <end position="23"/>
    </location>
</feature>
<dbReference type="GO" id="GO:0004180">
    <property type="term" value="F:carboxypeptidase activity"/>
    <property type="evidence" value="ECO:0007669"/>
    <property type="project" value="UniProtKB-KW"/>
</dbReference>
<dbReference type="InterPro" id="IPR012338">
    <property type="entry name" value="Beta-lactam/transpept-like"/>
</dbReference>
<dbReference type="Pfam" id="PF02113">
    <property type="entry name" value="Peptidase_S13"/>
    <property type="match status" value="2"/>
</dbReference>
<evidence type="ECO:0000313" key="6">
    <source>
        <dbReference type="Proteomes" id="UP000198976"/>
    </source>
</evidence>
<evidence type="ECO:0000313" key="5">
    <source>
        <dbReference type="EMBL" id="SDU02705.1"/>
    </source>
</evidence>
<organism evidence="5 6">
    <name type="scientific">Schaalia radingae</name>
    <dbReference type="NCBI Taxonomy" id="131110"/>
    <lineage>
        <taxon>Bacteria</taxon>
        <taxon>Bacillati</taxon>
        <taxon>Actinomycetota</taxon>
        <taxon>Actinomycetes</taxon>
        <taxon>Actinomycetales</taxon>
        <taxon>Actinomycetaceae</taxon>
        <taxon>Schaalia</taxon>
    </lineage>
</organism>
<keyword evidence="5" id="KW-0121">Carboxypeptidase</keyword>
<accession>A0ABY0VA89</accession>
<feature type="region of interest" description="Disordered" evidence="3">
    <location>
        <begin position="54"/>
        <end position="76"/>
    </location>
</feature>
<dbReference type="SUPFAM" id="SSF56601">
    <property type="entry name" value="beta-lactamase/transpeptidase-like"/>
    <property type="match status" value="1"/>
</dbReference>
<reference evidence="5 6" key="1">
    <citation type="submission" date="2016-10" db="EMBL/GenBank/DDBJ databases">
        <authorList>
            <person name="Varghese N."/>
            <person name="Submissions S."/>
        </authorList>
    </citation>
    <scope>NUCLEOTIDE SEQUENCE [LARGE SCALE GENOMIC DNA]</scope>
    <source>
        <strain evidence="5 6">DSM 9169</strain>
    </source>
</reference>
<feature type="region of interest" description="Disordered" evidence="3">
    <location>
        <begin position="276"/>
        <end position="310"/>
    </location>
</feature>
<gene>
    <name evidence="5" type="ORF">SAMN04489714_1708</name>
</gene>
<feature type="compositionally biased region" description="Low complexity" evidence="3">
    <location>
        <begin position="291"/>
        <end position="308"/>
    </location>
</feature>
<feature type="chain" id="PRO_5045934950" evidence="4">
    <location>
        <begin position="24"/>
        <end position="500"/>
    </location>
</feature>
<evidence type="ECO:0000256" key="1">
    <source>
        <dbReference type="ARBA" id="ARBA00006096"/>
    </source>
</evidence>
<name>A0ABY0VA89_9ACTO</name>
<sequence length="500" mass="51960">MQRQTIGAIVCASLCTLACGAYAVGDVYDVVPGLLTISAPVQAVAPPDLASQSGLNIPDATGQSDGQSSTLNITDSASAPAPTAAQIQTLWSPVAQAAQEGKWKAWAVVMDALTGEVLLDADGTGVHVPASTAKILTATTILTHIDANTRLRTETFLTDTTLHLWGEGDLLLSSDEGDPTAIDGHAGLADLARQTADGLKERGVTSVTLNWNNDIFDGPARLSAWTTQEVASYEGQVGAFAIDRGAYGYARFDPTFDPGRDVATTFAEHLRDEGITVELGSDGDSTPPPTVSSSDTASSGTTTADAPAQASKSDELAVVYSATLGQQIRTMLHDSDNTLADQLCRIAARRAGYDASYTGSTQMVSDTIATMGIDTTGLSLEDCSGLSSNDRLTGHILVDTLHASMTSENSQVRDVIRFLPWGGLEGTVRARFPDTPAGGNLQAKTGSLSTVSTLAGAVSTADGRQLLFAIGHDNVPNDGAYSTRPILDDFVAGLAALRAQ</sequence>
<dbReference type="Proteomes" id="UP000198976">
    <property type="component" value="Chromosome I"/>
</dbReference>
<dbReference type="PANTHER" id="PTHR30023:SF0">
    <property type="entry name" value="PENICILLIN-SENSITIVE CARBOXYPEPTIDASE A"/>
    <property type="match status" value="1"/>
</dbReference>
<keyword evidence="2" id="KW-0378">Hydrolase</keyword>
<dbReference type="InterPro" id="IPR000667">
    <property type="entry name" value="Peptidase_S13"/>
</dbReference>
<proteinExistence type="inferred from homology"/>
<keyword evidence="4" id="KW-0732">Signal</keyword>
<protein>
    <submittedName>
        <fullName evidence="5">D-alanyl-D-alanine carboxypeptidase / D-alanyl-D-alanine-endopeptidase (Penicillin-binding protein 4)</fullName>
    </submittedName>
</protein>
<keyword evidence="6" id="KW-1185">Reference proteome</keyword>
<evidence type="ECO:0000256" key="2">
    <source>
        <dbReference type="ARBA" id="ARBA00022801"/>
    </source>
</evidence>
<dbReference type="PRINTS" id="PR00922">
    <property type="entry name" value="DADACBPTASE3"/>
</dbReference>
<dbReference type="Gene3D" id="3.40.710.10">
    <property type="entry name" value="DD-peptidase/beta-lactamase superfamily"/>
    <property type="match status" value="2"/>
</dbReference>
<keyword evidence="5" id="KW-0645">Protease</keyword>
<comment type="similarity">
    <text evidence="1">Belongs to the peptidase S13 family.</text>
</comment>
<dbReference type="PANTHER" id="PTHR30023">
    <property type="entry name" value="D-ALANYL-D-ALANINE CARBOXYPEPTIDASE"/>
    <property type="match status" value="1"/>
</dbReference>
<evidence type="ECO:0000256" key="3">
    <source>
        <dbReference type="SAM" id="MobiDB-lite"/>
    </source>
</evidence>
<dbReference type="EMBL" id="LT629792">
    <property type="protein sequence ID" value="SDU02705.1"/>
    <property type="molecule type" value="Genomic_DNA"/>
</dbReference>
<evidence type="ECO:0000256" key="4">
    <source>
        <dbReference type="SAM" id="SignalP"/>
    </source>
</evidence>
<dbReference type="NCBIfam" id="TIGR00666">
    <property type="entry name" value="PBP4"/>
    <property type="match status" value="1"/>
</dbReference>